<dbReference type="InParanoid" id="M1D842"/>
<accession>M1D842</accession>
<reference evidence="2" key="2">
    <citation type="submission" date="2015-06" db="UniProtKB">
        <authorList>
            <consortium name="EnsemblPlants"/>
        </authorList>
    </citation>
    <scope>IDENTIFICATION</scope>
    <source>
        <strain evidence="2">DM1-3 516 R44</strain>
    </source>
</reference>
<feature type="transmembrane region" description="Helical" evidence="1">
    <location>
        <begin position="152"/>
        <end position="174"/>
    </location>
</feature>
<proteinExistence type="predicted"/>
<organism evidence="2 3">
    <name type="scientific">Solanum tuberosum</name>
    <name type="common">Potato</name>
    <dbReference type="NCBI Taxonomy" id="4113"/>
    <lineage>
        <taxon>Eukaryota</taxon>
        <taxon>Viridiplantae</taxon>
        <taxon>Streptophyta</taxon>
        <taxon>Embryophyta</taxon>
        <taxon>Tracheophyta</taxon>
        <taxon>Spermatophyta</taxon>
        <taxon>Magnoliopsida</taxon>
        <taxon>eudicotyledons</taxon>
        <taxon>Gunneridae</taxon>
        <taxon>Pentapetalae</taxon>
        <taxon>asterids</taxon>
        <taxon>lamiids</taxon>
        <taxon>Solanales</taxon>
        <taxon>Solanaceae</taxon>
        <taxon>Solanoideae</taxon>
        <taxon>Solaneae</taxon>
        <taxon>Solanum</taxon>
    </lineage>
</organism>
<keyword evidence="1" id="KW-1133">Transmembrane helix</keyword>
<sequence length="183" mass="21220">MFKNLGLSSRGEKGRKIQAFIKFEDFRQGFDSFEFLVRLSNWRVELNLEILKWVEIEIRKCAPKDLSATLEGIAVAFGDPPFDLVRRLSSVAFNIFVSWIIGRCRTASRSPLVVRRLLLFIADLLLSFRAQHTGTKGEYAIYWRFAEWVRRFAYFHFFVLLASFALFCLIVPTLSLKPTTPVT</sequence>
<protein>
    <submittedName>
        <fullName evidence="2">Uncharacterized protein</fullName>
    </submittedName>
</protein>
<keyword evidence="1" id="KW-0812">Transmembrane</keyword>
<keyword evidence="1" id="KW-0472">Membrane</keyword>
<dbReference type="PaxDb" id="4113-PGSC0003DMT400084815"/>
<dbReference type="Gramene" id="PGSC0003DMT400084815">
    <property type="protein sequence ID" value="PGSC0003DMT400084815"/>
    <property type="gene ID" value="PGSC0003DMG400034386"/>
</dbReference>
<dbReference type="HOGENOM" id="CLU_1477595_0_0_1"/>
<reference evidence="3" key="1">
    <citation type="journal article" date="2011" name="Nature">
        <title>Genome sequence and analysis of the tuber crop potato.</title>
        <authorList>
            <consortium name="The Potato Genome Sequencing Consortium"/>
        </authorList>
    </citation>
    <scope>NUCLEOTIDE SEQUENCE [LARGE SCALE GENOMIC DNA]</scope>
    <source>
        <strain evidence="3">cv. DM1-3 516 R44</strain>
    </source>
</reference>
<dbReference type="AlphaFoldDB" id="M1D842"/>
<evidence type="ECO:0000256" key="1">
    <source>
        <dbReference type="SAM" id="Phobius"/>
    </source>
</evidence>
<evidence type="ECO:0000313" key="3">
    <source>
        <dbReference type="Proteomes" id="UP000011115"/>
    </source>
</evidence>
<name>M1D842_SOLTU</name>
<keyword evidence="3" id="KW-1185">Reference proteome</keyword>
<evidence type="ECO:0000313" key="2">
    <source>
        <dbReference type="EnsemblPlants" id="PGSC0003DMT400084815"/>
    </source>
</evidence>
<dbReference type="EnsemblPlants" id="PGSC0003DMT400084815">
    <property type="protein sequence ID" value="PGSC0003DMT400084815"/>
    <property type="gene ID" value="PGSC0003DMG400034386"/>
</dbReference>
<dbReference type="Proteomes" id="UP000011115">
    <property type="component" value="Unassembled WGS sequence"/>
</dbReference>